<feature type="compositionally biased region" description="Polar residues" evidence="1">
    <location>
        <begin position="35"/>
        <end position="51"/>
    </location>
</feature>
<gene>
    <name evidence="3" type="ORF">RUM44_012985</name>
</gene>
<dbReference type="PANTHER" id="PTHR16019:SF6">
    <property type="entry name" value="SYNAPSE-ASSOCIATED PROTEIN 1"/>
    <property type="match status" value="1"/>
</dbReference>
<organism evidence="3 4">
    <name type="scientific">Polyplax serrata</name>
    <name type="common">Common mouse louse</name>
    <dbReference type="NCBI Taxonomy" id="468196"/>
    <lineage>
        <taxon>Eukaryota</taxon>
        <taxon>Metazoa</taxon>
        <taxon>Ecdysozoa</taxon>
        <taxon>Arthropoda</taxon>
        <taxon>Hexapoda</taxon>
        <taxon>Insecta</taxon>
        <taxon>Pterygota</taxon>
        <taxon>Neoptera</taxon>
        <taxon>Paraneoptera</taxon>
        <taxon>Psocodea</taxon>
        <taxon>Troctomorpha</taxon>
        <taxon>Phthiraptera</taxon>
        <taxon>Anoplura</taxon>
        <taxon>Polyplacidae</taxon>
        <taxon>Polyplax</taxon>
    </lineage>
</organism>
<protein>
    <recommendedName>
        <fullName evidence="2">BSD domain-containing protein</fullName>
    </recommendedName>
</protein>
<feature type="compositionally biased region" description="Acidic residues" evidence="1">
    <location>
        <begin position="388"/>
        <end position="401"/>
    </location>
</feature>
<feature type="compositionally biased region" description="Polar residues" evidence="1">
    <location>
        <begin position="348"/>
        <end position="358"/>
    </location>
</feature>
<dbReference type="InterPro" id="IPR035925">
    <property type="entry name" value="BSD_dom_sf"/>
</dbReference>
<accession>A0ABR1BCW9</accession>
<evidence type="ECO:0000256" key="1">
    <source>
        <dbReference type="SAM" id="MobiDB-lite"/>
    </source>
</evidence>
<dbReference type="PROSITE" id="PS50858">
    <property type="entry name" value="BSD"/>
    <property type="match status" value="1"/>
</dbReference>
<evidence type="ECO:0000313" key="3">
    <source>
        <dbReference type="EMBL" id="KAK6641276.1"/>
    </source>
</evidence>
<dbReference type="SUPFAM" id="SSF140383">
    <property type="entry name" value="BSD domain-like"/>
    <property type="match status" value="1"/>
</dbReference>
<feature type="compositionally biased region" description="Basic and acidic residues" evidence="1">
    <location>
        <begin position="19"/>
        <end position="33"/>
    </location>
</feature>
<feature type="region of interest" description="Disordered" evidence="1">
    <location>
        <begin position="78"/>
        <end position="132"/>
    </location>
</feature>
<dbReference type="PANTHER" id="PTHR16019">
    <property type="entry name" value="SYNAPSE-ASSOCIATED PROTEIN"/>
    <property type="match status" value="1"/>
</dbReference>
<feature type="region of interest" description="Disordered" evidence="1">
    <location>
        <begin position="16"/>
        <end position="60"/>
    </location>
</feature>
<dbReference type="SMART" id="SM00751">
    <property type="entry name" value="BSD"/>
    <property type="match status" value="1"/>
</dbReference>
<name>A0ABR1BCW9_POLSC</name>
<feature type="region of interest" description="Disordered" evidence="1">
    <location>
        <begin position="346"/>
        <end position="369"/>
    </location>
</feature>
<feature type="region of interest" description="Disordered" evidence="1">
    <location>
        <begin position="161"/>
        <end position="187"/>
    </location>
</feature>
<dbReference type="InterPro" id="IPR051494">
    <property type="entry name" value="BSD_domain-containing"/>
</dbReference>
<evidence type="ECO:0000313" key="4">
    <source>
        <dbReference type="Proteomes" id="UP001359485"/>
    </source>
</evidence>
<keyword evidence="4" id="KW-1185">Reference proteome</keyword>
<dbReference type="Gene3D" id="1.10.3970.10">
    <property type="entry name" value="BSD domain"/>
    <property type="match status" value="1"/>
</dbReference>
<comment type="caution">
    <text evidence="3">The sequence shown here is derived from an EMBL/GenBank/DDBJ whole genome shotgun (WGS) entry which is preliminary data.</text>
</comment>
<feature type="domain" description="BSD" evidence="2">
    <location>
        <begin position="287"/>
        <end position="339"/>
    </location>
</feature>
<reference evidence="3 4" key="1">
    <citation type="submission" date="2023-09" db="EMBL/GenBank/DDBJ databases">
        <title>Genomes of two closely related lineages of the louse Polyplax serrata with different host specificities.</title>
        <authorList>
            <person name="Martinu J."/>
            <person name="Tarabai H."/>
            <person name="Stefka J."/>
            <person name="Hypsa V."/>
        </authorList>
    </citation>
    <scope>NUCLEOTIDE SEQUENCE [LARGE SCALE GENOMIC DNA]</scope>
    <source>
        <strain evidence="3">98ZLc_SE</strain>
    </source>
</reference>
<dbReference type="Pfam" id="PF03909">
    <property type="entry name" value="BSD"/>
    <property type="match status" value="1"/>
</dbReference>
<dbReference type="Proteomes" id="UP001359485">
    <property type="component" value="Unassembled WGS sequence"/>
</dbReference>
<dbReference type="EMBL" id="JAWJWF010000001">
    <property type="protein sequence ID" value="KAK6641276.1"/>
    <property type="molecule type" value="Genomic_DNA"/>
</dbReference>
<proteinExistence type="predicted"/>
<evidence type="ECO:0000259" key="2">
    <source>
        <dbReference type="PROSITE" id="PS50858"/>
    </source>
</evidence>
<dbReference type="InterPro" id="IPR005607">
    <property type="entry name" value="BSD_dom"/>
</dbReference>
<feature type="region of interest" description="Disordered" evidence="1">
    <location>
        <begin position="382"/>
        <end position="401"/>
    </location>
</feature>
<sequence>MFSGITNQMSQVSSWIGAKKGDIDSSKSVDEKVISPNTETQDASAEGTSPTAPKGSKFEVLSNVKGQMTSWIGSVQVPSVPNIFNKGNSNAAEAQAPEGSGDGKTDSPTSGESVKGSPEHQKHDDDDNSSLLKVTNEAFKEVTAPFIEFSNLVKKMAFSATGGADSDAAVEEDDQGEEGKESGIGGVSTKAVQGAKTIGNFLFSAVNKAGETVSKAGAKIKKTVEENSILGDFNKEQEAFIKEQQSKLTDAAVPPWVGVPNEESLKQDCLSLSADIRHFVRAPPPGVDFPFDYEASYKVALATLAEDPNLEKMRYDLVPKVVSEENFWRNYFYRVSLLRQQAELDAMQPTQPSRTSSVDAEPAEEEWERELEAELKDYEVVAGKQAAEEPDVEDEDIEDLK</sequence>